<keyword evidence="4" id="KW-0067">ATP-binding</keyword>
<evidence type="ECO:0000256" key="2">
    <source>
        <dbReference type="ARBA" id="ARBA00022741"/>
    </source>
</evidence>
<evidence type="ECO:0000259" key="7">
    <source>
        <dbReference type="PROSITE" id="PS50109"/>
    </source>
</evidence>
<protein>
    <submittedName>
        <fullName evidence="10">PAS domain S-box protein</fullName>
    </submittedName>
</protein>
<keyword evidence="3" id="KW-0418">Kinase</keyword>
<name>A0ABS6ICL5_9HYPH</name>
<dbReference type="PROSITE" id="PS51257">
    <property type="entry name" value="PROKAR_LIPOPROTEIN"/>
    <property type="match status" value="1"/>
</dbReference>
<dbReference type="Pfam" id="PF02518">
    <property type="entry name" value="HATPase_c"/>
    <property type="match status" value="1"/>
</dbReference>
<keyword evidence="6" id="KW-0812">Transmembrane</keyword>
<dbReference type="PROSITE" id="PS50112">
    <property type="entry name" value="PAS"/>
    <property type="match status" value="1"/>
</dbReference>
<evidence type="ECO:0000256" key="1">
    <source>
        <dbReference type="ARBA" id="ARBA00022679"/>
    </source>
</evidence>
<dbReference type="InterPro" id="IPR000014">
    <property type="entry name" value="PAS"/>
</dbReference>
<evidence type="ECO:0000313" key="11">
    <source>
        <dbReference type="Proteomes" id="UP000727907"/>
    </source>
</evidence>
<dbReference type="PROSITE" id="PS50109">
    <property type="entry name" value="HIS_KIN"/>
    <property type="match status" value="1"/>
</dbReference>
<evidence type="ECO:0000256" key="5">
    <source>
        <dbReference type="ARBA" id="ARBA00023012"/>
    </source>
</evidence>
<proteinExistence type="predicted"/>
<dbReference type="EMBL" id="JAHOPB010000001">
    <property type="protein sequence ID" value="MBU8872352.1"/>
    <property type="molecule type" value="Genomic_DNA"/>
</dbReference>
<dbReference type="RefSeq" id="WP_216956257.1">
    <property type="nucleotide sequence ID" value="NZ_JAHOPB010000001.1"/>
</dbReference>
<dbReference type="PANTHER" id="PTHR43065:SF46">
    <property type="entry name" value="C4-DICARBOXYLATE TRANSPORT SENSOR PROTEIN DCTB"/>
    <property type="match status" value="1"/>
</dbReference>
<feature type="domain" description="Histidine kinase" evidence="7">
    <location>
        <begin position="497"/>
        <end position="718"/>
    </location>
</feature>
<keyword evidence="5" id="KW-0902">Two-component regulatory system</keyword>
<sequence>MRTNLQRVRLALGARGVAWATAAGLVALACGAVALTKVAMSVGATEVEYSRNKAAEIRTLDQSNRALMRSIFSLSTGRRQLAESDLPVAQAWEKVQSARTAICDHLDVRASKFAELRAVCAASVALHERLAPQIAAFDPPRQLIDPNTMHDAATLHARVNDLTGAIAQEAETLVGYMADEYREALLLLTVSTGGFAAACLVLIVLVGRASILHYEQSQKAGEALDLLEETIEALPAGVTLYDRNERLLMFNSAAVAAIPLLKRPGIVGITYEELARETARLDAGGGEPLRNTPEEWIRRFRSEGELPMRQSVDGRWFEWSKKMSPNGRTVGLWVDITGVMRDFEERVQLTQRLDAEMARLRSIVESSGAMIVLVDRELTVIMANSGYTAVTGVAAAEAVGRPLKEIVDCPLDPGVLERWLSGPFEPGRVEPSRFANQIRDRQGRQRLISVTATPVLGEGRLVNSIVFLGVDDTERRDAERALFDAVRLATVGEMAATVVHEIIQPLQVINIACASAEQVLREATGEGVAPNRAFLQSKLARIASQVERAGRIAGELRTFVRGTAAEEATPFDPATAVHAAVELTQYATRQAGVTVSVSVAAGLPEVMGHVGRVEQVLVNLIVNARDAGGSAVEVSARPLLRDGRAFVQIAVEDTGPGIPSAILPQLFEAFVTTKPRSTGTGLGLRICRRIVEEMNGTITATNLAEGGVRFEVVLPAAGKA</sequence>
<dbReference type="InterPro" id="IPR003594">
    <property type="entry name" value="HATPase_dom"/>
</dbReference>
<dbReference type="InterPro" id="IPR005467">
    <property type="entry name" value="His_kinase_dom"/>
</dbReference>
<dbReference type="PANTHER" id="PTHR43065">
    <property type="entry name" value="SENSOR HISTIDINE KINASE"/>
    <property type="match status" value="1"/>
</dbReference>
<evidence type="ECO:0000256" key="3">
    <source>
        <dbReference type="ARBA" id="ARBA00022777"/>
    </source>
</evidence>
<evidence type="ECO:0000259" key="9">
    <source>
        <dbReference type="PROSITE" id="PS50113"/>
    </source>
</evidence>
<keyword evidence="6" id="KW-0472">Membrane</keyword>
<dbReference type="Pfam" id="PF08448">
    <property type="entry name" value="PAS_4"/>
    <property type="match status" value="1"/>
</dbReference>
<reference evidence="10 11" key="1">
    <citation type="submission" date="2021-06" db="EMBL/GenBank/DDBJ databases">
        <authorList>
            <person name="Lee D.H."/>
        </authorList>
    </citation>
    <scope>NUCLEOTIDE SEQUENCE [LARGE SCALE GENOMIC DNA]</scope>
    <source>
        <strain evidence="10 11">MMS21-HV4-11</strain>
    </source>
</reference>
<evidence type="ECO:0000313" key="10">
    <source>
        <dbReference type="EMBL" id="MBU8872352.1"/>
    </source>
</evidence>
<dbReference type="NCBIfam" id="TIGR00229">
    <property type="entry name" value="sensory_box"/>
    <property type="match status" value="1"/>
</dbReference>
<evidence type="ECO:0000256" key="6">
    <source>
        <dbReference type="SAM" id="Phobius"/>
    </source>
</evidence>
<feature type="domain" description="PAS" evidence="8">
    <location>
        <begin position="356"/>
        <end position="407"/>
    </location>
</feature>
<feature type="domain" description="PAC" evidence="9">
    <location>
        <begin position="432"/>
        <end position="484"/>
    </location>
</feature>
<gene>
    <name evidence="10" type="ORF">KQ910_01185</name>
</gene>
<comment type="caution">
    <text evidence="10">The sequence shown here is derived from an EMBL/GenBank/DDBJ whole genome shotgun (WGS) entry which is preliminary data.</text>
</comment>
<evidence type="ECO:0000256" key="4">
    <source>
        <dbReference type="ARBA" id="ARBA00022840"/>
    </source>
</evidence>
<dbReference type="InterPro" id="IPR013656">
    <property type="entry name" value="PAS_4"/>
</dbReference>
<dbReference type="PROSITE" id="PS50113">
    <property type="entry name" value="PAC"/>
    <property type="match status" value="1"/>
</dbReference>
<dbReference type="SMART" id="SM00091">
    <property type="entry name" value="PAS"/>
    <property type="match status" value="2"/>
</dbReference>
<dbReference type="InterPro" id="IPR000700">
    <property type="entry name" value="PAS-assoc_C"/>
</dbReference>
<keyword evidence="6" id="KW-1133">Transmembrane helix</keyword>
<keyword evidence="1" id="KW-0808">Transferase</keyword>
<accession>A0ABS6ICL5</accession>
<feature type="transmembrane region" description="Helical" evidence="6">
    <location>
        <begin position="184"/>
        <end position="206"/>
    </location>
</feature>
<dbReference type="Proteomes" id="UP000727907">
    <property type="component" value="Unassembled WGS sequence"/>
</dbReference>
<keyword evidence="2" id="KW-0547">Nucleotide-binding</keyword>
<evidence type="ECO:0000259" key="8">
    <source>
        <dbReference type="PROSITE" id="PS50112"/>
    </source>
</evidence>
<organism evidence="10 11">
    <name type="scientific">Reyranella humidisoli</name>
    <dbReference type="NCBI Taxonomy" id="2849149"/>
    <lineage>
        <taxon>Bacteria</taxon>
        <taxon>Pseudomonadati</taxon>
        <taxon>Pseudomonadota</taxon>
        <taxon>Alphaproteobacteria</taxon>
        <taxon>Hyphomicrobiales</taxon>
        <taxon>Reyranellaceae</taxon>
        <taxon>Reyranella</taxon>
    </lineage>
</organism>
<keyword evidence="11" id="KW-1185">Reference proteome</keyword>
<dbReference type="SMART" id="SM00387">
    <property type="entry name" value="HATPase_c"/>
    <property type="match status" value="1"/>
</dbReference>
<dbReference type="CDD" id="cd00130">
    <property type="entry name" value="PAS"/>
    <property type="match status" value="1"/>
</dbReference>